<sequence>MEKISSGKLGDGGQRSSKRPRRSRSASQPRINYQEENSEEEEDPAEDEESATDEQTNEPQGHEERDEICCARSVAQQVGAGLSKNGPVSWIVSDPELLDCPICFEPLTSRVFQCEDGHIVCSLCCTRLGRCSTCPLPVGNIRCRAIEKVLESVKVRCPNTNLFRYSLQKDHEQTCQHVPCSCPLSHCNFISTSTKLYQHFSEKHQNSAVHFMYNRVLNIVLNVDNTFIVLQEEKYGDLFILNNMIERRGNVISVTYIAPPGKEGKSRIRSHGKVWWNHPQIPVISKDHSEEG</sequence>
<proteinExistence type="predicted"/>
<comment type="caution">
    <text evidence="1">The sequence shown here is derived from an EMBL/GenBank/DDBJ whole genome shotgun (WGS) entry which is preliminary data.</text>
</comment>
<organism evidence="1 2">
    <name type="scientific">Pistacia integerrima</name>
    <dbReference type="NCBI Taxonomy" id="434235"/>
    <lineage>
        <taxon>Eukaryota</taxon>
        <taxon>Viridiplantae</taxon>
        <taxon>Streptophyta</taxon>
        <taxon>Embryophyta</taxon>
        <taxon>Tracheophyta</taxon>
        <taxon>Spermatophyta</taxon>
        <taxon>Magnoliopsida</taxon>
        <taxon>eudicotyledons</taxon>
        <taxon>Gunneridae</taxon>
        <taxon>Pentapetalae</taxon>
        <taxon>rosids</taxon>
        <taxon>malvids</taxon>
        <taxon>Sapindales</taxon>
        <taxon>Anacardiaceae</taxon>
        <taxon>Pistacia</taxon>
    </lineage>
</organism>
<keyword evidence="2" id="KW-1185">Reference proteome</keyword>
<gene>
    <name evidence="1" type="ORF">Pint_18661</name>
</gene>
<accession>A0ACC0YY77</accession>
<evidence type="ECO:0000313" key="2">
    <source>
        <dbReference type="Proteomes" id="UP001163603"/>
    </source>
</evidence>
<protein>
    <submittedName>
        <fullName evidence="1">Uncharacterized protein</fullName>
    </submittedName>
</protein>
<dbReference type="Proteomes" id="UP001163603">
    <property type="component" value="Chromosome 4"/>
</dbReference>
<dbReference type="EMBL" id="CM047739">
    <property type="protein sequence ID" value="KAJ0042570.1"/>
    <property type="molecule type" value="Genomic_DNA"/>
</dbReference>
<name>A0ACC0YY77_9ROSI</name>
<evidence type="ECO:0000313" key="1">
    <source>
        <dbReference type="EMBL" id="KAJ0042570.1"/>
    </source>
</evidence>
<reference evidence="2" key="1">
    <citation type="journal article" date="2023" name="G3 (Bethesda)">
        <title>Genome assembly and association tests identify interacting loci associated with vigor, precocity, and sex in interspecific pistachio rootstocks.</title>
        <authorList>
            <person name="Palmer W."/>
            <person name="Jacygrad E."/>
            <person name="Sagayaradj S."/>
            <person name="Cavanaugh K."/>
            <person name="Han R."/>
            <person name="Bertier L."/>
            <person name="Beede B."/>
            <person name="Kafkas S."/>
            <person name="Golino D."/>
            <person name="Preece J."/>
            <person name="Michelmore R."/>
        </authorList>
    </citation>
    <scope>NUCLEOTIDE SEQUENCE [LARGE SCALE GENOMIC DNA]</scope>
</reference>